<organism evidence="2 3">
    <name type="scientific">Emticicia soli</name>
    <dbReference type="NCBI Taxonomy" id="2027878"/>
    <lineage>
        <taxon>Bacteria</taxon>
        <taxon>Pseudomonadati</taxon>
        <taxon>Bacteroidota</taxon>
        <taxon>Cytophagia</taxon>
        <taxon>Cytophagales</taxon>
        <taxon>Leadbetterellaceae</taxon>
        <taxon>Emticicia</taxon>
    </lineage>
</organism>
<keyword evidence="3" id="KW-1185">Reference proteome</keyword>
<dbReference type="InterPro" id="IPR000595">
    <property type="entry name" value="cNMP-bd_dom"/>
</dbReference>
<feature type="domain" description="Cyclic nucleotide-binding" evidence="1">
    <location>
        <begin position="11"/>
        <end position="106"/>
    </location>
</feature>
<name>A0ABW5JB94_9BACT</name>
<gene>
    <name evidence="2" type="ORF">ACFSR2_13990</name>
</gene>
<dbReference type="Pfam" id="PF00027">
    <property type="entry name" value="cNMP_binding"/>
    <property type="match status" value="1"/>
</dbReference>
<dbReference type="CDD" id="cd00038">
    <property type="entry name" value="CAP_ED"/>
    <property type="match status" value="1"/>
</dbReference>
<sequence length="190" mass="22337">MSVSLLNHIKRFVDLDPQEEQLISAHIQHLSVKKKHYLLEEGQICKASYFIEKGCSRMFFVSDKGDEQTVNFALENWWISDYSSLLSQAPSAFYIQAIEQSDVIVLTYQAQEALSNEIPQLERYFRIILQRAYGASQVRIKHIHNLSREDMYRNFLALQPEFVNRVPQYMLASYLGFTPEYLSEIRKKKF</sequence>
<dbReference type="EMBL" id="JBHULC010000012">
    <property type="protein sequence ID" value="MFD2522005.1"/>
    <property type="molecule type" value="Genomic_DNA"/>
</dbReference>
<protein>
    <submittedName>
        <fullName evidence="2">Crp/Fnr family transcriptional regulator</fullName>
    </submittedName>
</protein>
<dbReference type="PROSITE" id="PS50042">
    <property type="entry name" value="CNMP_BINDING_3"/>
    <property type="match status" value="1"/>
</dbReference>
<dbReference type="RefSeq" id="WP_340239851.1">
    <property type="nucleotide sequence ID" value="NZ_JBBEWC010000015.1"/>
</dbReference>
<comment type="caution">
    <text evidence="2">The sequence shown here is derived from an EMBL/GenBank/DDBJ whole genome shotgun (WGS) entry which is preliminary data.</text>
</comment>
<dbReference type="InterPro" id="IPR014710">
    <property type="entry name" value="RmlC-like_jellyroll"/>
</dbReference>
<reference evidence="3" key="1">
    <citation type="journal article" date="2019" name="Int. J. Syst. Evol. Microbiol.">
        <title>The Global Catalogue of Microorganisms (GCM) 10K type strain sequencing project: providing services to taxonomists for standard genome sequencing and annotation.</title>
        <authorList>
            <consortium name="The Broad Institute Genomics Platform"/>
            <consortium name="The Broad Institute Genome Sequencing Center for Infectious Disease"/>
            <person name="Wu L."/>
            <person name="Ma J."/>
        </authorList>
    </citation>
    <scope>NUCLEOTIDE SEQUENCE [LARGE SCALE GENOMIC DNA]</scope>
    <source>
        <strain evidence="3">KCTC 52344</strain>
    </source>
</reference>
<accession>A0ABW5JB94</accession>
<evidence type="ECO:0000259" key="1">
    <source>
        <dbReference type="PROSITE" id="PS50042"/>
    </source>
</evidence>
<evidence type="ECO:0000313" key="3">
    <source>
        <dbReference type="Proteomes" id="UP001597510"/>
    </source>
</evidence>
<dbReference type="SUPFAM" id="SSF51206">
    <property type="entry name" value="cAMP-binding domain-like"/>
    <property type="match status" value="1"/>
</dbReference>
<dbReference type="Proteomes" id="UP001597510">
    <property type="component" value="Unassembled WGS sequence"/>
</dbReference>
<dbReference type="InterPro" id="IPR018490">
    <property type="entry name" value="cNMP-bd_dom_sf"/>
</dbReference>
<proteinExistence type="predicted"/>
<evidence type="ECO:0000313" key="2">
    <source>
        <dbReference type="EMBL" id="MFD2522005.1"/>
    </source>
</evidence>
<dbReference type="Gene3D" id="2.60.120.10">
    <property type="entry name" value="Jelly Rolls"/>
    <property type="match status" value="1"/>
</dbReference>